<dbReference type="InterPro" id="IPR050445">
    <property type="entry name" value="Bact_polysacc_biosynth/exp"/>
</dbReference>
<evidence type="ECO:0000256" key="5">
    <source>
        <dbReference type="ARBA" id="ARBA00022989"/>
    </source>
</evidence>
<evidence type="ECO:0000256" key="4">
    <source>
        <dbReference type="ARBA" id="ARBA00022692"/>
    </source>
</evidence>
<evidence type="ECO:0000256" key="1">
    <source>
        <dbReference type="ARBA" id="ARBA00004651"/>
    </source>
</evidence>
<name>A0A6J4PHM0_9ACTN</name>
<protein>
    <recommendedName>
        <fullName evidence="9">Polysaccharide chain length determinant N-terminal domain-containing protein</fullName>
    </recommendedName>
</protein>
<organism evidence="10">
    <name type="scientific">uncultured Nocardioides sp</name>
    <dbReference type="NCBI Taxonomy" id="198441"/>
    <lineage>
        <taxon>Bacteria</taxon>
        <taxon>Bacillati</taxon>
        <taxon>Actinomycetota</taxon>
        <taxon>Actinomycetes</taxon>
        <taxon>Propionibacteriales</taxon>
        <taxon>Nocardioidaceae</taxon>
        <taxon>Nocardioides</taxon>
        <taxon>environmental samples</taxon>
    </lineage>
</organism>
<dbReference type="PANTHER" id="PTHR32309">
    <property type="entry name" value="TYROSINE-PROTEIN KINASE"/>
    <property type="match status" value="1"/>
</dbReference>
<comment type="similarity">
    <text evidence="2">Belongs to the CpsC/CapA family.</text>
</comment>
<keyword evidence="4 8" id="KW-0812">Transmembrane</keyword>
<evidence type="ECO:0000256" key="7">
    <source>
        <dbReference type="SAM" id="MobiDB-lite"/>
    </source>
</evidence>
<feature type="transmembrane region" description="Helical" evidence="8">
    <location>
        <begin position="25"/>
        <end position="43"/>
    </location>
</feature>
<comment type="subcellular location">
    <subcellularLocation>
        <location evidence="1">Cell membrane</location>
        <topology evidence="1">Multi-pass membrane protein</topology>
    </subcellularLocation>
</comment>
<evidence type="ECO:0000256" key="3">
    <source>
        <dbReference type="ARBA" id="ARBA00022475"/>
    </source>
</evidence>
<dbReference type="EMBL" id="CADCUP010000214">
    <property type="protein sequence ID" value="CAA9416528.1"/>
    <property type="molecule type" value="Genomic_DNA"/>
</dbReference>
<dbReference type="GO" id="GO:0005886">
    <property type="term" value="C:plasma membrane"/>
    <property type="evidence" value="ECO:0007669"/>
    <property type="project" value="UniProtKB-SubCell"/>
</dbReference>
<dbReference type="Pfam" id="PF02706">
    <property type="entry name" value="Wzz"/>
    <property type="match status" value="1"/>
</dbReference>
<keyword evidence="5 8" id="KW-1133">Transmembrane helix</keyword>
<dbReference type="PANTHER" id="PTHR32309:SF31">
    <property type="entry name" value="CAPSULAR EXOPOLYSACCHARIDE FAMILY"/>
    <property type="match status" value="1"/>
</dbReference>
<evidence type="ECO:0000256" key="8">
    <source>
        <dbReference type="SAM" id="Phobius"/>
    </source>
</evidence>
<feature type="region of interest" description="Disordered" evidence="7">
    <location>
        <begin position="261"/>
        <end position="291"/>
    </location>
</feature>
<keyword evidence="6 8" id="KW-0472">Membrane</keyword>
<sequence>MAVLSRGSELPLWSDYTSFLRRHRLRIGALVVAGLLIGLAVSFTQPSTYSSTASVSLAPVPKYVLPTGAGLTPPAVSIDTDAQLLASPEVLRAVADALGTDTDQARESLSVTASPNSHVLHVTVTAPTAPAAAGAADAAAASLVRVRRNALGGLRLDQLRLLRLWLGGQEDILAKEQRRGVVIPASSEQFANVVAVRAGLQELEEARLAPGEVVNPALPAIQPDHANREVALTSGAMLGLLAGWLLGAHIDRRRMLAPVSPALSPAPRSHPRGTGHLPAALTPQEDAHHAV</sequence>
<feature type="domain" description="Polysaccharide chain length determinant N-terminal" evidence="9">
    <location>
        <begin position="18"/>
        <end position="97"/>
    </location>
</feature>
<proteinExistence type="inferred from homology"/>
<dbReference type="InterPro" id="IPR003856">
    <property type="entry name" value="LPS_length_determ_N"/>
</dbReference>
<evidence type="ECO:0000259" key="9">
    <source>
        <dbReference type="Pfam" id="PF02706"/>
    </source>
</evidence>
<dbReference type="RefSeq" id="WP_295661583.1">
    <property type="nucleotide sequence ID" value="NZ_CADCUP010000214.1"/>
</dbReference>
<reference evidence="10" key="1">
    <citation type="submission" date="2020-02" db="EMBL/GenBank/DDBJ databases">
        <authorList>
            <person name="Meier V. D."/>
        </authorList>
    </citation>
    <scope>NUCLEOTIDE SEQUENCE</scope>
    <source>
        <strain evidence="10">AVDCRST_MAG06</strain>
    </source>
</reference>
<dbReference type="AlphaFoldDB" id="A0A6J4PHM0"/>
<evidence type="ECO:0000256" key="6">
    <source>
        <dbReference type="ARBA" id="ARBA00023136"/>
    </source>
</evidence>
<evidence type="ECO:0000313" key="10">
    <source>
        <dbReference type="EMBL" id="CAA9416528.1"/>
    </source>
</evidence>
<accession>A0A6J4PHM0</accession>
<evidence type="ECO:0000256" key="2">
    <source>
        <dbReference type="ARBA" id="ARBA00006683"/>
    </source>
</evidence>
<keyword evidence="3" id="KW-1003">Cell membrane</keyword>
<gene>
    <name evidence="10" type="ORF">AVDCRST_MAG06-3230</name>
</gene>